<proteinExistence type="predicted"/>
<dbReference type="AlphaFoldDB" id="A0A0F9UUE0"/>
<sequence>MVIDCHLDEQNNPVAVDLEAILTRRIQRLPWRLLKDSRVWKLGWR</sequence>
<name>A0A0F9UUE0_9ZZZZ</name>
<protein>
    <submittedName>
        <fullName evidence="1">Uncharacterized protein</fullName>
    </submittedName>
</protein>
<reference evidence="1" key="1">
    <citation type="journal article" date="2015" name="Nature">
        <title>Complex archaea that bridge the gap between prokaryotes and eukaryotes.</title>
        <authorList>
            <person name="Spang A."/>
            <person name="Saw J.H."/>
            <person name="Jorgensen S.L."/>
            <person name="Zaremba-Niedzwiedzka K."/>
            <person name="Martijn J."/>
            <person name="Lind A.E."/>
            <person name="van Eijk R."/>
            <person name="Schleper C."/>
            <person name="Guy L."/>
            <person name="Ettema T.J."/>
        </authorList>
    </citation>
    <scope>NUCLEOTIDE SEQUENCE</scope>
</reference>
<evidence type="ECO:0000313" key="1">
    <source>
        <dbReference type="EMBL" id="KKN95304.1"/>
    </source>
</evidence>
<dbReference type="EMBL" id="LAZR01000071">
    <property type="protein sequence ID" value="KKN95304.1"/>
    <property type="molecule type" value="Genomic_DNA"/>
</dbReference>
<gene>
    <name evidence="1" type="ORF">LCGC14_0178310</name>
</gene>
<organism evidence="1">
    <name type="scientific">marine sediment metagenome</name>
    <dbReference type="NCBI Taxonomy" id="412755"/>
    <lineage>
        <taxon>unclassified sequences</taxon>
        <taxon>metagenomes</taxon>
        <taxon>ecological metagenomes</taxon>
    </lineage>
</organism>
<dbReference type="InterPro" id="IPR012663">
    <property type="entry name" value="CHP02450_Tryp"/>
</dbReference>
<accession>A0A0F9UUE0</accession>
<comment type="caution">
    <text evidence="1">The sequence shown here is derived from an EMBL/GenBank/DDBJ whole genome shotgun (WGS) entry which is preliminary data.</text>
</comment>
<dbReference type="Pfam" id="PF09493">
    <property type="entry name" value="DUF2389"/>
    <property type="match status" value="1"/>
</dbReference>